<sequence length="123" mass="14189">MSGLPTESLLCRLLVDILVFDCTPRRLDNTTAVERFLPAVLARLFCKTAQLERRRCCKRGKKGEECKAQSHADITSFSAPYKYDICQYHEHTTEEARKLCRAKWSAMKTKYGLKLELKEDDAE</sequence>
<reference evidence="1" key="1">
    <citation type="submission" date="2021-12" db="EMBL/GenBank/DDBJ databases">
        <authorList>
            <person name="Zaccaron A."/>
            <person name="Stergiopoulos I."/>
        </authorList>
    </citation>
    <scope>NUCLEOTIDE SEQUENCE</scope>
    <source>
        <strain evidence="1">Race5_Kim</strain>
    </source>
</reference>
<name>A0A9Q8PLD0_PASFU</name>
<organism evidence="1 2">
    <name type="scientific">Passalora fulva</name>
    <name type="common">Tomato leaf mold</name>
    <name type="synonym">Cladosporium fulvum</name>
    <dbReference type="NCBI Taxonomy" id="5499"/>
    <lineage>
        <taxon>Eukaryota</taxon>
        <taxon>Fungi</taxon>
        <taxon>Dikarya</taxon>
        <taxon>Ascomycota</taxon>
        <taxon>Pezizomycotina</taxon>
        <taxon>Dothideomycetes</taxon>
        <taxon>Dothideomycetidae</taxon>
        <taxon>Mycosphaerellales</taxon>
        <taxon>Mycosphaerellaceae</taxon>
        <taxon>Fulvia</taxon>
    </lineage>
</organism>
<protein>
    <submittedName>
        <fullName evidence="1">Uncharacterized protein</fullName>
    </submittedName>
</protein>
<dbReference type="Proteomes" id="UP000756132">
    <property type="component" value="Chromosome 12"/>
</dbReference>
<evidence type="ECO:0000313" key="2">
    <source>
        <dbReference type="Proteomes" id="UP000756132"/>
    </source>
</evidence>
<dbReference type="AlphaFoldDB" id="A0A9Q8PLD0"/>
<dbReference type="KEGG" id="ffu:CLAFUR5_13739"/>
<proteinExistence type="predicted"/>
<reference evidence="1" key="2">
    <citation type="journal article" date="2022" name="Microb. Genom.">
        <title>A chromosome-scale genome assembly of the tomato pathogen Cladosporium fulvum reveals a compartmentalized genome architecture and the presence of a dispensable chromosome.</title>
        <authorList>
            <person name="Zaccaron A.Z."/>
            <person name="Chen L.H."/>
            <person name="Samaras A."/>
            <person name="Stergiopoulos I."/>
        </authorList>
    </citation>
    <scope>NUCLEOTIDE SEQUENCE</scope>
    <source>
        <strain evidence="1">Race5_Kim</strain>
    </source>
</reference>
<gene>
    <name evidence="1" type="ORF">CLAFUR5_13739</name>
</gene>
<evidence type="ECO:0000313" key="1">
    <source>
        <dbReference type="EMBL" id="UJO24514.1"/>
    </source>
</evidence>
<accession>A0A9Q8PLD0</accession>
<keyword evidence="2" id="KW-1185">Reference proteome</keyword>
<dbReference type="GeneID" id="71993617"/>
<dbReference type="RefSeq" id="XP_047768880.1">
    <property type="nucleotide sequence ID" value="XM_047912887.1"/>
</dbReference>
<dbReference type="EMBL" id="CP090174">
    <property type="protein sequence ID" value="UJO24514.1"/>
    <property type="molecule type" value="Genomic_DNA"/>
</dbReference>